<dbReference type="Pfam" id="PF01693">
    <property type="entry name" value="Cauli_VI"/>
    <property type="match status" value="1"/>
</dbReference>
<sequence length="219" mass="24145">MFLPFALLAAGFFLGDFASCCRNIIWGILVQVYPLSCSLSIHGTSCPYHAAAVPFSPPPVLLLSSSPGLLPPPGYLFRCSPTLPPQFETHSNQRAIFNGCKPGVYDTWDDVEPLVKRFPGAVHKSFPTREIAECALVEYQLKDQAGVNIGPSSSSSSHSCRQCPTSARPVLDCGVDLGKELINIELRVAQEERDHAIRMKDIYAEAFYNFTYLSMKNKE</sequence>
<keyword evidence="1" id="KW-0732">Signal</keyword>
<organism evidence="3 4">
    <name type="scientific">Acer saccharum</name>
    <name type="common">Sugar maple</name>
    <dbReference type="NCBI Taxonomy" id="4024"/>
    <lineage>
        <taxon>Eukaryota</taxon>
        <taxon>Viridiplantae</taxon>
        <taxon>Streptophyta</taxon>
        <taxon>Embryophyta</taxon>
        <taxon>Tracheophyta</taxon>
        <taxon>Spermatophyta</taxon>
        <taxon>Magnoliopsida</taxon>
        <taxon>eudicotyledons</taxon>
        <taxon>Gunneridae</taxon>
        <taxon>Pentapetalae</taxon>
        <taxon>rosids</taxon>
        <taxon>malvids</taxon>
        <taxon>Sapindales</taxon>
        <taxon>Sapindaceae</taxon>
        <taxon>Hippocastanoideae</taxon>
        <taxon>Acereae</taxon>
        <taxon>Acer</taxon>
    </lineage>
</organism>
<dbReference type="AlphaFoldDB" id="A0AA39SS93"/>
<reference evidence="3" key="1">
    <citation type="journal article" date="2022" name="Plant J.">
        <title>Strategies of tolerance reflected in two North American maple genomes.</title>
        <authorList>
            <person name="McEvoy S.L."/>
            <person name="Sezen U.U."/>
            <person name="Trouern-Trend A."/>
            <person name="McMahon S.M."/>
            <person name="Schaberg P.G."/>
            <person name="Yang J."/>
            <person name="Wegrzyn J.L."/>
            <person name="Swenson N.G."/>
        </authorList>
    </citation>
    <scope>NUCLEOTIDE SEQUENCE</scope>
    <source>
        <strain evidence="3">NS2018</strain>
    </source>
</reference>
<dbReference type="InterPro" id="IPR037056">
    <property type="entry name" value="RNase_H1_N_sf"/>
</dbReference>
<name>A0AA39SS93_ACESA</name>
<feature type="signal peptide" evidence="1">
    <location>
        <begin position="1"/>
        <end position="18"/>
    </location>
</feature>
<dbReference type="Proteomes" id="UP001168877">
    <property type="component" value="Unassembled WGS sequence"/>
</dbReference>
<dbReference type="InterPro" id="IPR011320">
    <property type="entry name" value="RNase_H1_N"/>
</dbReference>
<evidence type="ECO:0000259" key="2">
    <source>
        <dbReference type="Pfam" id="PF01693"/>
    </source>
</evidence>
<proteinExistence type="predicted"/>
<dbReference type="Gene3D" id="3.40.970.10">
    <property type="entry name" value="Ribonuclease H1, N-terminal domain"/>
    <property type="match status" value="1"/>
</dbReference>
<evidence type="ECO:0000256" key="1">
    <source>
        <dbReference type="SAM" id="SignalP"/>
    </source>
</evidence>
<dbReference type="SUPFAM" id="SSF55658">
    <property type="entry name" value="L9 N-domain-like"/>
    <property type="match status" value="1"/>
</dbReference>
<comment type="caution">
    <text evidence="3">The sequence shown here is derived from an EMBL/GenBank/DDBJ whole genome shotgun (WGS) entry which is preliminary data.</text>
</comment>
<keyword evidence="4" id="KW-1185">Reference proteome</keyword>
<feature type="chain" id="PRO_5041250683" description="Ribonuclease H1 N-terminal domain-containing protein" evidence="1">
    <location>
        <begin position="19"/>
        <end position="219"/>
    </location>
</feature>
<reference evidence="3" key="2">
    <citation type="submission" date="2023-06" db="EMBL/GenBank/DDBJ databases">
        <authorList>
            <person name="Swenson N.G."/>
            <person name="Wegrzyn J.L."/>
            <person name="Mcevoy S.L."/>
        </authorList>
    </citation>
    <scope>NUCLEOTIDE SEQUENCE</scope>
    <source>
        <strain evidence="3">NS2018</strain>
        <tissue evidence="3">Leaf</tissue>
    </source>
</reference>
<dbReference type="EMBL" id="JAUESC010000082">
    <property type="protein sequence ID" value="KAK0594284.1"/>
    <property type="molecule type" value="Genomic_DNA"/>
</dbReference>
<dbReference type="InterPro" id="IPR009027">
    <property type="entry name" value="Ribosomal_bL9/RNase_H1_N"/>
</dbReference>
<evidence type="ECO:0000313" key="3">
    <source>
        <dbReference type="EMBL" id="KAK0594284.1"/>
    </source>
</evidence>
<evidence type="ECO:0000313" key="4">
    <source>
        <dbReference type="Proteomes" id="UP001168877"/>
    </source>
</evidence>
<feature type="domain" description="Ribonuclease H1 N-terminal" evidence="2">
    <location>
        <begin position="95"/>
        <end position="133"/>
    </location>
</feature>
<protein>
    <recommendedName>
        <fullName evidence="2">Ribonuclease H1 N-terminal domain-containing protein</fullName>
    </recommendedName>
</protein>
<accession>A0AA39SS93</accession>
<gene>
    <name evidence="3" type="ORF">LWI29_018130</name>
</gene>